<reference evidence="2" key="2">
    <citation type="submission" date="2020-11" db="EMBL/GenBank/DDBJ databases">
        <authorList>
            <person name="McCartney M.A."/>
            <person name="Auch B."/>
            <person name="Kono T."/>
            <person name="Mallez S."/>
            <person name="Becker A."/>
            <person name="Gohl D.M."/>
            <person name="Silverstein K.A.T."/>
            <person name="Koren S."/>
            <person name="Bechman K.B."/>
            <person name="Herman A."/>
            <person name="Abrahante J.E."/>
            <person name="Garbe J."/>
        </authorList>
    </citation>
    <scope>NUCLEOTIDE SEQUENCE</scope>
    <source>
        <strain evidence="2">Duluth1</strain>
        <tissue evidence="2">Whole animal</tissue>
    </source>
</reference>
<comment type="caution">
    <text evidence="2">The sequence shown here is derived from an EMBL/GenBank/DDBJ whole genome shotgun (WGS) entry which is preliminary data.</text>
</comment>
<reference evidence="2" key="1">
    <citation type="journal article" date="2019" name="bioRxiv">
        <title>The Genome of the Zebra Mussel, Dreissena polymorpha: A Resource for Invasive Species Research.</title>
        <authorList>
            <person name="McCartney M.A."/>
            <person name="Auch B."/>
            <person name="Kono T."/>
            <person name="Mallez S."/>
            <person name="Zhang Y."/>
            <person name="Obille A."/>
            <person name="Becker A."/>
            <person name="Abrahante J.E."/>
            <person name="Garbe J."/>
            <person name="Badalamenti J.P."/>
            <person name="Herman A."/>
            <person name="Mangelson H."/>
            <person name="Liachko I."/>
            <person name="Sullivan S."/>
            <person name="Sone E.D."/>
            <person name="Koren S."/>
            <person name="Silverstein K.A.T."/>
            <person name="Beckman K.B."/>
            <person name="Gohl D.M."/>
        </authorList>
    </citation>
    <scope>NUCLEOTIDE SEQUENCE</scope>
    <source>
        <strain evidence="2">Duluth1</strain>
        <tissue evidence="2">Whole animal</tissue>
    </source>
</reference>
<accession>A0A9D4DW55</accession>
<evidence type="ECO:0000313" key="3">
    <source>
        <dbReference type="Proteomes" id="UP000828390"/>
    </source>
</evidence>
<sequence>MRWYHLQHREEIEDRYWFSTCIGELRKQRGYNRGYNMMFKKIGVLYQNNSHNPGKYKLSIEIKKRLKEKDIQGIDNCYSLPKGGIVLQFENKSKRQCSETTKVSTHQPTNKEKSASS</sequence>
<dbReference type="Proteomes" id="UP000828390">
    <property type="component" value="Unassembled WGS sequence"/>
</dbReference>
<evidence type="ECO:0000256" key="1">
    <source>
        <dbReference type="SAM" id="MobiDB-lite"/>
    </source>
</evidence>
<feature type="region of interest" description="Disordered" evidence="1">
    <location>
        <begin position="93"/>
        <end position="117"/>
    </location>
</feature>
<proteinExistence type="predicted"/>
<protein>
    <submittedName>
        <fullName evidence="2">Uncharacterized protein</fullName>
    </submittedName>
</protein>
<evidence type="ECO:0000313" key="2">
    <source>
        <dbReference type="EMBL" id="KAH3769089.1"/>
    </source>
</evidence>
<organism evidence="2 3">
    <name type="scientific">Dreissena polymorpha</name>
    <name type="common">Zebra mussel</name>
    <name type="synonym">Mytilus polymorpha</name>
    <dbReference type="NCBI Taxonomy" id="45954"/>
    <lineage>
        <taxon>Eukaryota</taxon>
        <taxon>Metazoa</taxon>
        <taxon>Spiralia</taxon>
        <taxon>Lophotrochozoa</taxon>
        <taxon>Mollusca</taxon>
        <taxon>Bivalvia</taxon>
        <taxon>Autobranchia</taxon>
        <taxon>Heteroconchia</taxon>
        <taxon>Euheterodonta</taxon>
        <taxon>Imparidentia</taxon>
        <taxon>Neoheterodontei</taxon>
        <taxon>Myida</taxon>
        <taxon>Dreissenoidea</taxon>
        <taxon>Dreissenidae</taxon>
        <taxon>Dreissena</taxon>
    </lineage>
</organism>
<name>A0A9D4DW55_DREPO</name>
<feature type="compositionally biased region" description="Polar residues" evidence="1">
    <location>
        <begin position="98"/>
        <end position="108"/>
    </location>
</feature>
<dbReference type="AlphaFoldDB" id="A0A9D4DW55"/>
<dbReference type="EMBL" id="JAIWYP010000009">
    <property type="protein sequence ID" value="KAH3769089.1"/>
    <property type="molecule type" value="Genomic_DNA"/>
</dbReference>
<gene>
    <name evidence="2" type="ORF">DPMN_170336</name>
</gene>
<keyword evidence="3" id="KW-1185">Reference proteome</keyword>